<keyword evidence="5" id="KW-1185">Reference proteome</keyword>
<comment type="function">
    <text evidence="3">Required for maturation of urease via the functional incorporation of the urease nickel metallocenter.</text>
</comment>
<dbReference type="AlphaFoldDB" id="A0AAI8MG16"/>
<dbReference type="PANTHER" id="PTHR33643:SF1">
    <property type="entry name" value="UREASE ACCESSORY PROTEIN D"/>
    <property type="match status" value="1"/>
</dbReference>
<comment type="subunit">
    <text evidence="3">UreD, UreF and UreG form a complex that acts as a GTP-hydrolysis-dependent molecular chaperone, activating the urease apoprotein by helping to assemble the nickel containing metallocenter of UreC. The UreE protein probably delivers the nickel.</text>
</comment>
<keyword evidence="2 3" id="KW-0143">Chaperone</keyword>
<dbReference type="GO" id="GO:0016151">
    <property type="term" value="F:nickel cation binding"/>
    <property type="evidence" value="ECO:0007669"/>
    <property type="project" value="UniProtKB-UniRule"/>
</dbReference>
<sequence>MLDLSFVRRANRTVIDRRLFAWPFVLTRSFYLDPERPSCLSVIVQTGSGAVHGEDSLAQRLVLNPGTAVCLTNQGATAVHRAEPAGLATETIDLRVAGGASLEYLIEPRILFPDAALCQSVELDCANDGAALIVDAFTMHDPRGEARVFRELTSTFCLRRSGSEPLVIDRTRLYRPTADIFRGYQAFGSAFLVLSAWHDLANLQALVTKALGEIPGLYAAASVLPESTGLGVRLAAQDLAGIRTAFARVSAIYRQALLSVAEQQTAVQRR</sequence>
<evidence type="ECO:0000313" key="5">
    <source>
        <dbReference type="Proteomes" id="UP000007886"/>
    </source>
</evidence>
<accession>A0AAI8MG16</accession>
<dbReference type="Proteomes" id="UP000007886">
    <property type="component" value="Chromosome"/>
</dbReference>
<dbReference type="PANTHER" id="PTHR33643">
    <property type="entry name" value="UREASE ACCESSORY PROTEIN D"/>
    <property type="match status" value="1"/>
</dbReference>
<proteinExistence type="inferred from homology"/>
<evidence type="ECO:0000256" key="1">
    <source>
        <dbReference type="ARBA" id="ARBA00007177"/>
    </source>
</evidence>
<organism evidence="4 5">
    <name type="scientific">Bradyrhizobium cosmicum</name>
    <dbReference type="NCBI Taxonomy" id="1404864"/>
    <lineage>
        <taxon>Bacteria</taxon>
        <taxon>Pseudomonadati</taxon>
        <taxon>Pseudomonadota</taxon>
        <taxon>Alphaproteobacteria</taxon>
        <taxon>Hyphomicrobiales</taxon>
        <taxon>Nitrobacteraceae</taxon>
        <taxon>Bradyrhizobium</taxon>
    </lineage>
</organism>
<dbReference type="EMBL" id="AP012279">
    <property type="protein sequence ID" value="BAL77747.1"/>
    <property type="molecule type" value="Genomic_DNA"/>
</dbReference>
<dbReference type="HAMAP" id="MF_01384">
    <property type="entry name" value="UreD"/>
    <property type="match status" value="1"/>
</dbReference>
<gene>
    <name evidence="3" type="primary">ureD</name>
    <name evidence="4" type="ORF">S23_45530</name>
</gene>
<dbReference type="Pfam" id="PF01774">
    <property type="entry name" value="UreD"/>
    <property type="match status" value="1"/>
</dbReference>
<reference evidence="4 5" key="1">
    <citation type="journal article" date="2012" name="Microbes Environ.">
        <title>Complete genome sequence of Bradyrhizobium sp. S23321: insights into symbiosis evolution in soil oligotrophs.</title>
        <authorList>
            <person name="Okubo T."/>
            <person name="Tsukui T."/>
            <person name="Maita H."/>
            <person name="Okamoto S."/>
            <person name="Oshima K."/>
            <person name="Fujisawa T."/>
            <person name="Saito A."/>
            <person name="Futamata H."/>
            <person name="Hattori R."/>
            <person name="Shimomura Y."/>
            <person name="Haruta S."/>
            <person name="Morimoto S."/>
            <person name="Wang Y."/>
            <person name="Sakai Y."/>
            <person name="Hattori M."/>
            <person name="Aizawa S."/>
            <person name="Nagashima K.V.P."/>
            <person name="Masuda S."/>
            <person name="Hattori T."/>
            <person name="Yamashita A."/>
            <person name="Bao Z."/>
            <person name="Hayatsu M."/>
            <person name="Kajiya-Kanegae H."/>
            <person name="Yoshinaga I."/>
            <person name="Sakamoto K."/>
            <person name="Toyota K."/>
            <person name="Nakao M."/>
            <person name="Kohara M."/>
            <person name="Anda M."/>
            <person name="Niwa R."/>
            <person name="Jung-Hwan P."/>
            <person name="Sameshima-Saito R."/>
            <person name="Tokuda S."/>
            <person name="Yamamoto S."/>
            <person name="Yamamoto S."/>
            <person name="Yokoyama T."/>
            <person name="Akutsu T."/>
            <person name="Nakamura Y."/>
            <person name="Nakahira-Yanaka Y."/>
            <person name="Takada Hoshino Y."/>
            <person name="Hirakawa H."/>
            <person name="Mitsui H."/>
            <person name="Terasawa K."/>
            <person name="Itakura M."/>
            <person name="Sato S."/>
            <person name="Ikeda-Ohtsubo W."/>
            <person name="Sakakura N."/>
            <person name="Kaminuma E."/>
            <person name="Minamisawa K."/>
        </authorList>
    </citation>
    <scope>NUCLEOTIDE SEQUENCE [LARGE SCALE GENOMIC DNA]</scope>
    <source>
        <strain evidence="4 5">S23321</strain>
    </source>
</reference>
<comment type="subcellular location">
    <subcellularLocation>
        <location evidence="3">Cytoplasm</location>
    </subcellularLocation>
</comment>
<keyword evidence="3" id="KW-0963">Cytoplasm</keyword>
<dbReference type="InterPro" id="IPR002669">
    <property type="entry name" value="UreD"/>
</dbReference>
<dbReference type="KEGG" id="brs:S23_45530"/>
<dbReference type="GO" id="GO:0005737">
    <property type="term" value="C:cytoplasm"/>
    <property type="evidence" value="ECO:0007669"/>
    <property type="project" value="UniProtKB-SubCell"/>
</dbReference>
<name>A0AAI8MG16_9BRAD</name>
<dbReference type="RefSeq" id="WP_015687026.1">
    <property type="nucleotide sequence ID" value="NC_017082.1"/>
</dbReference>
<keyword evidence="3" id="KW-0996">Nickel insertion</keyword>
<evidence type="ECO:0000256" key="2">
    <source>
        <dbReference type="ARBA" id="ARBA00023186"/>
    </source>
</evidence>
<protein>
    <recommendedName>
        <fullName evidence="3">Urease accessory protein UreD</fullName>
    </recommendedName>
</protein>
<evidence type="ECO:0000313" key="4">
    <source>
        <dbReference type="EMBL" id="BAL77747.1"/>
    </source>
</evidence>
<comment type="similarity">
    <text evidence="1 3">Belongs to the UreD family.</text>
</comment>
<evidence type="ECO:0000256" key="3">
    <source>
        <dbReference type="HAMAP-Rule" id="MF_01384"/>
    </source>
</evidence>